<comment type="function">
    <text evidence="3">PPIases accelerate the folding of proteins. It catalyzes the cis-trans isomerization of proline imidic peptide bonds in oligopeptides.</text>
</comment>
<dbReference type="InterPro" id="IPR020892">
    <property type="entry name" value="Cyclophilin-type_PPIase_CS"/>
</dbReference>
<keyword evidence="7" id="KW-1185">Reference proteome</keyword>
<keyword evidence="2 3" id="KW-0413">Isomerase</keyword>
<organism evidence="6 7">
    <name type="scientific">Tetraparma gracilis</name>
    <dbReference type="NCBI Taxonomy" id="2962635"/>
    <lineage>
        <taxon>Eukaryota</taxon>
        <taxon>Sar</taxon>
        <taxon>Stramenopiles</taxon>
        <taxon>Ochrophyta</taxon>
        <taxon>Bolidophyceae</taxon>
        <taxon>Parmales</taxon>
        <taxon>Triparmaceae</taxon>
        <taxon>Tetraparma</taxon>
    </lineage>
</organism>
<feature type="compositionally biased region" description="Basic and acidic residues" evidence="4">
    <location>
        <begin position="254"/>
        <end position="265"/>
    </location>
</feature>
<dbReference type="PANTHER" id="PTHR45625">
    <property type="entry name" value="PEPTIDYL-PROLYL CIS-TRANS ISOMERASE-RELATED"/>
    <property type="match status" value="1"/>
</dbReference>
<proteinExistence type="inferred from homology"/>
<dbReference type="Proteomes" id="UP001165060">
    <property type="component" value="Unassembled WGS sequence"/>
</dbReference>
<comment type="catalytic activity">
    <reaction evidence="3">
        <text>[protein]-peptidylproline (omega=180) = [protein]-peptidylproline (omega=0)</text>
        <dbReference type="Rhea" id="RHEA:16237"/>
        <dbReference type="Rhea" id="RHEA-COMP:10747"/>
        <dbReference type="Rhea" id="RHEA-COMP:10748"/>
        <dbReference type="ChEBI" id="CHEBI:83833"/>
        <dbReference type="ChEBI" id="CHEBI:83834"/>
        <dbReference type="EC" id="5.2.1.8"/>
    </reaction>
</comment>
<keyword evidence="1 3" id="KW-0697">Rotamase</keyword>
<dbReference type="EC" id="5.2.1.8" evidence="3"/>
<comment type="caution">
    <text evidence="6">The sequence shown here is derived from an EMBL/GenBank/DDBJ whole genome shotgun (WGS) entry which is preliminary data.</text>
</comment>
<feature type="domain" description="PPIase cyclophilin-type" evidence="5">
    <location>
        <begin position="7"/>
        <end position="149"/>
    </location>
</feature>
<dbReference type="InterPro" id="IPR002130">
    <property type="entry name" value="Cyclophilin-type_PPIase_dom"/>
</dbReference>
<evidence type="ECO:0000256" key="2">
    <source>
        <dbReference type="ARBA" id="ARBA00023235"/>
    </source>
</evidence>
<dbReference type="PANTHER" id="PTHR45625:SF4">
    <property type="entry name" value="PEPTIDYLPROLYL ISOMERASE DOMAIN AND WD REPEAT-CONTAINING PROTEIN 1"/>
    <property type="match status" value="1"/>
</dbReference>
<evidence type="ECO:0000256" key="3">
    <source>
        <dbReference type="RuleBase" id="RU363019"/>
    </source>
</evidence>
<gene>
    <name evidence="6" type="ORF">TeGR_g21</name>
</gene>
<reference evidence="6 7" key="1">
    <citation type="journal article" date="2023" name="Commun. Biol.">
        <title>Genome analysis of Parmales, the sister group of diatoms, reveals the evolutionary specialization of diatoms from phago-mixotrophs to photoautotrophs.</title>
        <authorList>
            <person name="Ban H."/>
            <person name="Sato S."/>
            <person name="Yoshikawa S."/>
            <person name="Yamada K."/>
            <person name="Nakamura Y."/>
            <person name="Ichinomiya M."/>
            <person name="Sato N."/>
            <person name="Blanc-Mathieu R."/>
            <person name="Endo H."/>
            <person name="Kuwata A."/>
            <person name="Ogata H."/>
        </authorList>
    </citation>
    <scope>NUCLEOTIDE SEQUENCE [LARGE SCALE GENOMIC DNA]</scope>
</reference>
<dbReference type="PROSITE" id="PS50072">
    <property type="entry name" value="CSA_PPIASE_2"/>
    <property type="match status" value="1"/>
</dbReference>
<evidence type="ECO:0000313" key="6">
    <source>
        <dbReference type="EMBL" id="GMI37440.1"/>
    </source>
</evidence>
<feature type="region of interest" description="Disordered" evidence="4">
    <location>
        <begin position="161"/>
        <end position="265"/>
    </location>
</feature>
<evidence type="ECO:0000313" key="7">
    <source>
        <dbReference type="Proteomes" id="UP001165060"/>
    </source>
</evidence>
<evidence type="ECO:0000256" key="1">
    <source>
        <dbReference type="ARBA" id="ARBA00023110"/>
    </source>
</evidence>
<dbReference type="Pfam" id="PF00160">
    <property type="entry name" value="Pro_isomerase"/>
    <property type="match status" value="1"/>
</dbReference>
<dbReference type="InterPro" id="IPR029000">
    <property type="entry name" value="Cyclophilin-like_dom_sf"/>
</dbReference>
<dbReference type="InterPro" id="IPR044666">
    <property type="entry name" value="Cyclophilin_A-like"/>
</dbReference>
<dbReference type="PRINTS" id="PR00153">
    <property type="entry name" value="CSAPPISMRASE"/>
</dbReference>
<name>A0ABQ6N1L0_9STRA</name>
<sequence>MSTPLVELSISLGGSPLGPLTLQLHPSTPLTNENFLHHCAHSYAGTRFHRVIRGFMVQGGDFQRGDGTGGESKWGGKFADEKLGVIPHDRAGVLSMANGGPGTNGSQFFVTLGKCRHLDGKHVAFGEVVGGFDVLERMGGVETEGRDRPILMETLKIESARVLGEEGGGGKSPGKRKASDAGDEDSSSDESRGRKKSKKSKKEKKHKKEKKKKSKKEKRHKKKKKRRDSDDSDSSSSSDSDTRRNPITGAKVRMHVDKDDDDRAKEAGRKELLAFMNSQF</sequence>
<comment type="similarity">
    <text evidence="3">Belongs to the cyclophilin-type PPIase family.</text>
</comment>
<feature type="compositionally biased region" description="Basic residues" evidence="4">
    <location>
        <begin position="193"/>
        <end position="226"/>
    </location>
</feature>
<dbReference type="PROSITE" id="PS00170">
    <property type="entry name" value="CSA_PPIASE_1"/>
    <property type="match status" value="1"/>
</dbReference>
<evidence type="ECO:0000256" key="4">
    <source>
        <dbReference type="SAM" id="MobiDB-lite"/>
    </source>
</evidence>
<dbReference type="SUPFAM" id="SSF50891">
    <property type="entry name" value="Cyclophilin-like"/>
    <property type="match status" value="1"/>
</dbReference>
<dbReference type="EMBL" id="BRYB01000776">
    <property type="protein sequence ID" value="GMI37440.1"/>
    <property type="molecule type" value="Genomic_DNA"/>
</dbReference>
<protein>
    <recommendedName>
        <fullName evidence="3">Peptidyl-prolyl cis-trans isomerase</fullName>
        <shortName evidence="3">PPIase</shortName>
        <ecNumber evidence="3">5.2.1.8</ecNumber>
    </recommendedName>
</protein>
<dbReference type="Gene3D" id="2.40.100.10">
    <property type="entry name" value="Cyclophilin-like"/>
    <property type="match status" value="1"/>
</dbReference>
<accession>A0ABQ6N1L0</accession>
<evidence type="ECO:0000259" key="5">
    <source>
        <dbReference type="PROSITE" id="PS50072"/>
    </source>
</evidence>